<keyword evidence="1" id="KW-0812">Transmembrane</keyword>
<dbReference type="InterPro" id="IPR012340">
    <property type="entry name" value="NA-bd_OB-fold"/>
</dbReference>
<dbReference type="Gene3D" id="2.40.50.140">
    <property type="entry name" value="Nucleic acid-binding proteins"/>
    <property type="match status" value="1"/>
</dbReference>
<accession>A0A075GBZ9</accession>
<reference evidence="2" key="1">
    <citation type="journal article" date="2014" name="Genome Biol. Evol.">
        <title>Pangenome evidence for extensive interdomain horizontal transfer affecting lineage core and shell genes in uncultured planktonic thaumarchaeota and euryarchaeota.</title>
        <authorList>
            <person name="Deschamps P."/>
            <person name="Zivanovic Y."/>
            <person name="Moreira D."/>
            <person name="Rodriguez-Valera F."/>
            <person name="Lopez-Garcia P."/>
        </authorList>
    </citation>
    <scope>NUCLEOTIDE SEQUENCE</scope>
</reference>
<keyword evidence="1" id="KW-1133">Transmembrane helix</keyword>
<dbReference type="EMBL" id="KF900565">
    <property type="protein sequence ID" value="AIE99511.1"/>
    <property type="molecule type" value="Genomic_DNA"/>
</dbReference>
<evidence type="ECO:0008006" key="3">
    <source>
        <dbReference type="Google" id="ProtNLM"/>
    </source>
</evidence>
<dbReference type="AlphaFoldDB" id="A0A075GBZ9"/>
<feature type="transmembrane region" description="Helical" evidence="1">
    <location>
        <begin position="73"/>
        <end position="93"/>
    </location>
</feature>
<evidence type="ECO:0000256" key="1">
    <source>
        <dbReference type="SAM" id="Phobius"/>
    </source>
</evidence>
<organism evidence="2">
    <name type="scientific">uncultured marine group II/III euryarchaeote KM3_110_E06</name>
    <dbReference type="NCBI Taxonomy" id="1457852"/>
    <lineage>
        <taxon>Archaea</taxon>
        <taxon>Methanobacteriati</taxon>
        <taxon>Methanobacteriota</taxon>
        <taxon>environmental samples</taxon>
    </lineage>
</organism>
<evidence type="ECO:0000313" key="2">
    <source>
        <dbReference type="EMBL" id="AIE99511.1"/>
    </source>
</evidence>
<sequence length="199" mass="20824">MVSLSDFDLIALVFGETTSTLELIFSASALIGGVLFLLWFVLLLLGGVAEGVFEGLFGLEMDVMSSDGSFDAMTFQGVMAFMMFFGLAGLYTMNSDGSDSLAIAAGGIAGGASMYGTGKIFQVFFALEASGNVEIEQSIGVRGSVYLRIPEGGVGQVQIELGGALKTYNAKSEDDQGIATGEFIEVVDTITSTLVVKRV</sequence>
<protein>
    <recommendedName>
        <fullName evidence="3">NfeD-like C-terminal domain-containing protein</fullName>
    </recommendedName>
</protein>
<feature type="transmembrane region" description="Helical" evidence="1">
    <location>
        <begin position="29"/>
        <end position="53"/>
    </location>
</feature>
<proteinExistence type="predicted"/>
<keyword evidence="1" id="KW-0472">Membrane</keyword>
<name>A0A075GBZ9_9EURY</name>